<protein>
    <submittedName>
        <fullName evidence="1">Uncharacterized protein</fullName>
    </submittedName>
</protein>
<reference evidence="1 2" key="1">
    <citation type="submission" date="2018-02" db="EMBL/GenBank/DDBJ databases">
        <title>The genomes of Aspergillus section Nigri reveals drivers in fungal speciation.</title>
        <authorList>
            <consortium name="DOE Joint Genome Institute"/>
            <person name="Vesth T.C."/>
            <person name="Nybo J."/>
            <person name="Theobald S."/>
            <person name="Brandl J."/>
            <person name="Frisvad J.C."/>
            <person name="Nielsen K.F."/>
            <person name="Lyhne E.K."/>
            <person name="Kogle M.E."/>
            <person name="Kuo A."/>
            <person name="Riley R."/>
            <person name="Clum A."/>
            <person name="Nolan M."/>
            <person name="Lipzen A."/>
            <person name="Salamov A."/>
            <person name="Henrissat B."/>
            <person name="Wiebenga A."/>
            <person name="De vries R.P."/>
            <person name="Grigoriev I.V."/>
            <person name="Mortensen U.H."/>
            <person name="Andersen M.R."/>
            <person name="Baker S.E."/>
        </authorList>
    </citation>
    <scope>NUCLEOTIDE SEQUENCE [LARGE SCALE GENOMIC DNA]</scope>
    <source>
        <strain evidence="1 2">CBS 121593</strain>
    </source>
</reference>
<organism evidence="1 2">
    <name type="scientific">Aspergillus ibericus CBS 121593</name>
    <dbReference type="NCBI Taxonomy" id="1448316"/>
    <lineage>
        <taxon>Eukaryota</taxon>
        <taxon>Fungi</taxon>
        <taxon>Dikarya</taxon>
        <taxon>Ascomycota</taxon>
        <taxon>Pezizomycotina</taxon>
        <taxon>Eurotiomycetes</taxon>
        <taxon>Eurotiomycetidae</taxon>
        <taxon>Eurotiales</taxon>
        <taxon>Aspergillaceae</taxon>
        <taxon>Aspergillus</taxon>
        <taxon>Aspergillus subgen. Circumdati</taxon>
    </lineage>
</organism>
<dbReference type="GeneID" id="37224833"/>
<evidence type="ECO:0000313" key="2">
    <source>
        <dbReference type="Proteomes" id="UP000249402"/>
    </source>
</evidence>
<dbReference type="VEuPathDB" id="FungiDB:BO80DRAFT_427282"/>
<gene>
    <name evidence="1" type="ORF">BO80DRAFT_427282</name>
</gene>
<accession>A0A395GSX8</accession>
<dbReference type="OrthoDB" id="4502522at2759"/>
<dbReference type="AlphaFoldDB" id="A0A395GSX8"/>
<dbReference type="RefSeq" id="XP_025573018.1">
    <property type="nucleotide sequence ID" value="XM_025719968.1"/>
</dbReference>
<name>A0A395GSX8_9EURO</name>
<keyword evidence="2" id="KW-1185">Reference proteome</keyword>
<dbReference type="Proteomes" id="UP000249402">
    <property type="component" value="Unassembled WGS sequence"/>
</dbReference>
<evidence type="ECO:0000313" key="1">
    <source>
        <dbReference type="EMBL" id="RAK98690.1"/>
    </source>
</evidence>
<proteinExistence type="predicted"/>
<dbReference type="EMBL" id="KZ824452">
    <property type="protein sequence ID" value="RAK98690.1"/>
    <property type="molecule type" value="Genomic_DNA"/>
</dbReference>
<sequence>MALDHRWRTSPGELAGWYDRMVCASASRPGAIYVSLWATVVLPNRTGAYVQQSHGTTTSATDSAWVPENCQIQCIALDRPQSLRLTCPYRLTDVCNRGNEGLQYRESGDAIPWVGMTRVHPLVFALSSNIAQ</sequence>